<evidence type="ECO:0000313" key="2">
    <source>
        <dbReference type="EMBL" id="PPQ89159.1"/>
    </source>
</evidence>
<feature type="compositionally biased region" description="Polar residues" evidence="1">
    <location>
        <begin position="126"/>
        <end position="139"/>
    </location>
</feature>
<protein>
    <submittedName>
        <fullName evidence="2">Uncharacterized protein</fullName>
    </submittedName>
</protein>
<feature type="compositionally biased region" description="Acidic residues" evidence="1">
    <location>
        <begin position="226"/>
        <end position="235"/>
    </location>
</feature>
<dbReference type="Proteomes" id="UP000283269">
    <property type="component" value="Unassembled WGS sequence"/>
</dbReference>
<comment type="caution">
    <text evidence="2">The sequence shown here is derived from an EMBL/GenBank/DDBJ whole genome shotgun (WGS) entry which is preliminary data.</text>
</comment>
<feature type="region of interest" description="Disordered" evidence="1">
    <location>
        <begin position="126"/>
        <end position="248"/>
    </location>
</feature>
<dbReference type="STRING" id="93625.A0A409XED8"/>
<name>A0A409XED8_PSICY</name>
<dbReference type="OrthoDB" id="3362711at2759"/>
<evidence type="ECO:0000313" key="3">
    <source>
        <dbReference type="Proteomes" id="UP000283269"/>
    </source>
</evidence>
<feature type="compositionally biased region" description="Basic and acidic residues" evidence="1">
    <location>
        <begin position="236"/>
        <end position="248"/>
    </location>
</feature>
<dbReference type="AlphaFoldDB" id="A0A409XED8"/>
<keyword evidence="3" id="KW-1185">Reference proteome</keyword>
<dbReference type="InParanoid" id="A0A409XED8"/>
<accession>A0A409XED8</accession>
<dbReference type="EMBL" id="NHYD01001946">
    <property type="protein sequence ID" value="PPQ89159.1"/>
    <property type="molecule type" value="Genomic_DNA"/>
</dbReference>
<organism evidence="2 3">
    <name type="scientific">Psilocybe cyanescens</name>
    <dbReference type="NCBI Taxonomy" id="93625"/>
    <lineage>
        <taxon>Eukaryota</taxon>
        <taxon>Fungi</taxon>
        <taxon>Dikarya</taxon>
        <taxon>Basidiomycota</taxon>
        <taxon>Agaricomycotina</taxon>
        <taxon>Agaricomycetes</taxon>
        <taxon>Agaricomycetidae</taxon>
        <taxon>Agaricales</taxon>
        <taxon>Agaricineae</taxon>
        <taxon>Strophariaceae</taxon>
        <taxon>Psilocybe</taxon>
    </lineage>
</organism>
<sequence length="248" mass="26480">MPLDSVTYGSGLCDLLGGSLIPLPAGAQGQYYDPYHAKATPCMCNTVTYSLVSACGICQGQTYLYWHQWVDVCDGASTGVWLYKFPEPLPPDLDVPAWAYMDVTTTDFFHIDEAFQNATSSVRSAGTQTQAFSTPSNALPTSAAPSSTGGTSISNSNVTYNMAPAPSEPDNGSKMDVGAMIGAITGSNQKEKKRRQDEESHGLVSPTATYVELKGKGSKGSKKGDDEWDSEIDIDTDAHGETDYHLHG</sequence>
<reference evidence="2 3" key="1">
    <citation type="journal article" date="2018" name="Evol. Lett.">
        <title>Horizontal gene cluster transfer increased hallucinogenic mushroom diversity.</title>
        <authorList>
            <person name="Reynolds H.T."/>
            <person name="Vijayakumar V."/>
            <person name="Gluck-Thaler E."/>
            <person name="Korotkin H.B."/>
            <person name="Matheny P.B."/>
            <person name="Slot J.C."/>
        </authorList>
    </citation>
    <scope>NUCLEOTIDE SEQUENCE [LARGE SCALE GENOMIC DNA]</scope>
    <source>
        <strain evidence="2 3">2631</strain>
    </source>
</reference>
<gene>
    <name evidence="2" type="ORF">CVT25_006531</name>
</gene>
<proteinExistence type="predicted"/>
<evidence type="ECO:0000256" key="1">
    <source>
        <dbReference type="SAM" id="MobiDB-lite"/>
    </source>
</evidence>
<feature type="compositionally biased region" description="Low complexity" evidence="1">
    <location>
        <begin position="140"/>
        <end position="157"/>
    </location>
</feature>